<evidence type="ECO:0000313" key="1">
    <source>
        <dbReference type="EMBL" id="BDZ40805.1"/>
    </source>
</evidence>
<accession>A0ABM8FYW4</accession>
<keyword evidence="2" id="KW-1185">Reference proteome</keyword>
<organism evidence="1 2">
    <name type="scientific">Paraoerskovia sediminicola</name>
    <dbReference type="NCBI Taxonomy" id="1138587"/>
    <lineage>
        <taxon>Bacteria</taxon>
        <taxon>Bacillati</taxon>
        <taxon>Actinomycetota</taxon>
        <taxon>Actinomycetes</taxon>
        <taxon>Micrococcales</taxon>
        <taxon>Cellulomonadaceae</taxon>
        <taxon>Paraoerskovia</taxon>
    </lineage>
</organism>
<sequence>MKITIHLTKGRVTIDSMPDNSALDLVHDWTEGDEQALTFTLNDDAVTHVARRHIVRIDVDQEDA</sequence>
<name>A0ABM8FYW4_9CELL</name>
<protein>
    <submittedName>
        <fullName evidence="1">Uncharacterized protein</fullName>
    </submittedName>
</protein>
<gene>
    <name evidence="1" type="ORF">GCM10025865_01040</name>
</gene>
<reference evidence="2" key="1">
    <citation type="journal article" date="2019" name="Int. J. Syst. Evol. Microbiol.">
        <title>The Global Catalogue of Microorganisms (GCM) 10K type strain sequencing project: providing services to taxonomists for standard genome sequencing and annotation.</title>
        <authorList>
            <consortium name="The Broad Institute Genomics Platform"/>
            <consortium name="The Broad Institute Genome Sequencing Center for Infectious Disease"/>
            <person name="Wu L."/>
            <person name="Ma J."/>
        </authorList>
    </citation>
    <scope>NUCLEOTIDE SEQUENCE [LARGE SCALE GENOMIC DNA]</scope>
    <source>
        <strain evidence="2">NBRC 108565</strain>
    </source>
</reference>
<proteinExistence type="predicted"/>
<dbReference type="Proteomes" id="UP001321475">
    <property type="component" value="Chromosome"/>
</dbReference>
<evidence type="ECO:0000313" key="2">
    <source>
        <dbReference type="Proteomes" id="UP001321475"/>
    </source>
</evidence>
<dbReference type="EMBL" id="AP027729">
    <property type="protein sequence ID" value="BDZ40805.1"/>
    <property type="molecule type" value="Genomic_DNA"/>
</dbReference>